<keyword evidence="1" id="KW-0732">Signal</keyword>
<dbReference type="EMBL" id="BAABJK010000003">
    <property type="protein sequence ID" value="GAA4960283.1"/>
    <property type="molecule type" value="Genomic_DNA"/>
</dbReference>
<evidence type="ECO:0000313" key="3">
    <source>
        <dbReference type="Proteomes" id="UP001501692"/>
    </source>
</evidence>
<dbReference type="RefSeq" id="WP_345164237.1">
    <property type="nucleotide sequence ID" value="NZ_BAABJK010000003.1"/>
</dbReference>
<sequence>MFKKIVFFIFSCVTSILLAQQTDSLSIKNGIDNPSILTTHHFGIFSSRINQNFKIRPHQKTTLDFNLVSGNNFHPFVEGYFPKDPEVREQFSQKVWFQRSFNFIDEETTPADYMNIVIDAVIKEFRLKANIPLNKKHELNVTIRSYLVTKGKHPFSFFTGDETIEWFHSNIAGGEDPYGRRYYGLNQVNFEYNDRNGKTLRLDNNNFFIGGFELSHFYYPNLSINKTKKIFINLGSHLGINTSKFNPSIDMGVSINSIKHIEFKNKQELDIAIGMNILRKNIINFNTPVDLGNNKYLATIEGNIEYVKYTRKKNYHAFGLNYQIQSRYNKKEEADYFTLKGKWQEINGGWQHGVSTLYKAQSNLSFIYTYGRPKFKIAFYLKEDFEVNNAPDLQSGINIQIPVFK</sequence>
<evidence type="ECO:0008006" key="4">
    <source>
        <dbReference type="Google" id="ProtNLM"/>
    </source>
</evidence>
<proteinExistence type="predicted"/>
<accession>A0ABP9H689</accession>
<protein>
    <recommendedName>
        <fullName evidence="4">Phosphate-selective porin O and P</fullName>
    </recommendedName>
</protein>
<keyword evidence="3" id="KW-1185">Reference proteome</keyword>
<evidence type="ECO:0000313" key="2">
    <source>
        <dbReference type="EMBL" id="GAA4960283.1"/>
    </source>
</evidence>
<organism evidence="2 3">
    <name type="scientific">Algibacter aquimarinus</name>
    <dbReference type="NCBI Taxonomy" id="1136748"/>
    <lineage>
        <taxon>Bacteria</taxon>
        <taxon>Pseudomonadati</taxon>
        <taxon>Bacteroidota</taxon>
        <taxon>Flavobacteriia</taxon>
        <taxon>Flavobacteriales</taxon>
        <taxon>Flavobacteriaceae</taxon>
        <taxon>Algibacter</taxon>
    </lineage>
</organism>
<feature type="signal peptide" evidence="1">
    <location>
        <begin position="1"/>
        <end position="19"/>
    </location>
</feature>
<dbReference type="Proteomes" id="UP001501692">
    <property type="component" value="Unassembled WGS sequence"/>
</dbReference>
<name>A0ABP9H689_9FLAO</name>
<gene>
    <name evidence="2" type="ORF">GCM10023315_05250</name>
</gene>
<evidence type="ECO:0000256" key="1">
    <source>
        <dbReference type="SAM" id="SignalP"/>
    </source>
</evidence>
<comment type="caution">
    <text evidence="2">The sequence shown here is derived from an EMBL/GenBank/DDBJ whole genome shotgun (WGS) entry which is preliminary data.</text>
</comment>
<feature type="chain" id="PRO_5047245303" description="Phosphate-selective porin O and P" evidence="1">
    <location>
        <begin position="20"/>
        <end position="405"/>
    </location>
</feature>
<reference evidence="3" key="1">
    <citation type="journal article" date="2019" name="Int. J. Syst. Evol. Microbiol.">
        <title>The Global Catalogue of Microorganisms (GCM) 10K type strain sequencing project: providing services to taxonomists for standard genome sequencing and annotation.</title>
        <authorList>
            <consortium name="The Broad Institute Genomics Platform"/>
            <consortium name="The Broad Institute Genome Sequencing Center for Infectious Disease"/>
            <person name="Wu L."/>
            <person name="Ma J."/>
        </authorList>
    </citation>
    <scope>NUCLEOTIDE SEQUENCE [LARGE SCALE GENOMIC DNA]</scope>
    <source>
        <strain evidence="3">JCM 18287</strain>
    </source>
</reference>